<feature type="compositionally biased region" description="Low complexity" evidence="1">
    <location>
        <begin position="37"/>
        <end position="62"/>
    </location>
</feature>
<feature type="region of interest" description="Disordered" evidence="1">
    <location>
        <begin position="33"/>
        <end position="62"/>
    </location>
</feature>
<evidence type="ECO:0000256" key="1">
    <source>
        <dbReference type="SAM" id="MobiDB-lite"/>
    </source>
</evidence>
<name>A0A6S6S774_9BACT</name>
<dbReference type="AlphaFoldDB" id="A0A6S6S774"/>
<accession>A0A6S6S774</accession>
<organism evidence="2">
    <name type="scientific">uncultured Sulfurovum sp</name>
    <dbReference type="NCBI Taxonomy" id="269237"/>
    <lineage>
        <taxon>Bacteria</taxon>
        <taxon>Pseudomonadati</taxon>
        <taxon>Campylobacterota</taxon>
        <taxon>Epsilonproteobacteria</taxon>
        <taxon>Campylobacterales</taxon>
        <taxon>Sulfurovaceae</taxon>
        <taxon>Sulfurovum</taxon>
        <taxon>environmental samples</taxon>
    </lineage>
</organism>
<gene>
    <name evidence="2" type="ORF">HELGO_WM11825</name>
</gene>
<reference evidence="2" key="1">
    <citation type="submission" date="2020-01" db="EMBL/GenBank/DDBJ databases">
        <authorList>
            <person name="Meier V. D."/>
            <person name="Meier V D."/>
        </authorList>
    </citation>
    <scope>NUCLEOTIDE SEQUENCE</scope>
    <source>
        <strain evidence="2">HLG_WM_MAG_05</strain>
    </source>
</reference>
<sequence length="62" mass="6690">MAKFIIILFISLTTGLLSYLTYTGTGQEKIETLDTQSIRSNSSHSGRSGSSSYNASSYGYGK</sequence>
<evidence type="ECO:0000313" key="2">
    <source>
        <dbReference type="EMBL" id="CAA6804211.1"/>
    </source>
</evidence>
<dbReference type="EMBL" id="CACVAU010000013">
    <property type="protein sequence ID" value="CAA6804211.1"/>
    <property type="molecule type" value="Genomic_DNA"/>
</dbReference>
<protein>
    <submittedName>
        <fullName evidence="2">Uncharacterized protein</fullName>
    </submittedName>
</protein>
<proteinExistence type="predicted"/>